<evidence type="ECO:0000313" key="2">
    <source>
        <dbReference type="EMBL" id="GFT27650.1"/>
    </source>
</evidence>
<comment type="caution">
    <text evidence="2">The sequence shown here is derived from an EMBL/GenBank/DDBJ whole genome shotgun (WGS) entry which is preliminary data.</text>
</comment>
<dbReference type="Proteomes" id="UP000887013">
    <property type="component" value="Unassembled WGS sequence"/>
</dbReference>
<evidence type="ECO:0000313" key="3">
    <source>
        <dbReference type="Proteomes" id="UP000887013"/>
    </source>
</evidence>
<dbReference type="AlphaFoldDB" id="A0A8X6TNP3"/>
<dbReference type="EMBL" id="BMAW01012241">
    <property type="protein sequence ID" value="GFT27650.1"/>
    <property type="molecule type" value="Genomic_DNA"/>
</dbReference>
<accession>A0A8X6TNP3</accession>
<keyword evidence="1" id="KW-1133">Transmembrane helix</keyword>
<keyword evidence="1" id="KW-0812">Transmembrane</keyword>
<evidence type="ECO:0000256" key="1">
    <source>
        <dbReference type="SAM" id="Phobius"/>
    </source>
</evidence>
<reference evidence="2" key="1">
    <citation type="submission" date="2020-08" db="EMBL/GenBank/DDBJ databases">
        <title>Multicomponent nature underlies the extraordinary mechanical properties of spider dragline silk.</title>
        <authorList>
            <person name="Kono N."/>
            <person name="Nakamura H."/>
            <person name="Mori M."/>
            <person name="Yoshida Y."/>
            <person name="Ohtoshi R."/>
            <person name="Malay A.D."/>
            <person name="Moran D.A.P."/>
            <person name="Tomita M."/>
            <person name="Numata K."/>
            <person name="Arakawa K."/>
        </authorList>
    </citation>
    <scope>NUCLEOTIDE SEQUENCE</scope>
</reference>
<feature type="transmembrane region" description="Helical" evidence="1">
    <location>
        <begin position="12"/>
        <end position="33"/>
    </location>
</feature>
<organism evidence="2 3">
    <name type="scientific">Nephila pilipes</name>
    <name type="common">Giant wood spider</name>
    <name type="synonym">Nephila maculata</name>
    <dbReference type="NCBI Taxonomy" id="299642"/>
    <lineage>
        <taxon>Eukaryota</taxon>
        <taxon>Metazoa</taxon>
        <taxon>Ecdysozoa</taxon>
        <taxon>Arthropoda</taxon>
        <taxon>Chelicerata</taxon>
        <taxon>Arachnida</taxon>
        <taxon>Araneae</taxon>
        <taxon>Araneomorphae</taxon>
        <taxon>Entelegynae</taxon>
        <taxon>Araneoidea</taxon>
        <taxon>Nephilidae</taxon>
        <taxon>Nephila</taxon>
    </lineage>
</organism>
<keyword evidence="3" id="KW-1185">Reference proteome</keyword>
<protein>
    <submittedName>
        <fullName evidence="2">Uncharacterized protein</fullName>
    </submittedName>
</protein>
<sequence length="84" mass="9921">MTSKQRGVEALDCLWICYGVFVSFLLLMEYHSYNSSYLMCFLWHRLLWTHHINWSSSHGNYAGQIRVELLHHVDKKLVANFSST</sequence>
<gene>
    <name evidence="2" type="ORF">NPIL_393081</name>
</gene>
<proteinExistence type="predicted"/>
<keyword evidence="1" id="KW-0472">Membrane</keyword>
<name>A0A8X6TNP3_NEPPI</name>